<feature type="domain" description="Heterokaryon incompatibility" evidence="1">
    <location>
        <begin position="50"/>
        <end position="139"/>
    </location>
</feature>
<keyword evidence="4" id="KW-1185">Reference proteome</keyword>
<evidence type="ECO:0000259" key="2">
    <source>
        <dbReference type="Pfam" id="PF26640"/>
    </source>
</evidence>
<dbReference type="Proteomes" id="UP000009096">
    <property type="component" value="Chromosome 6"/>
</dbReference>
<proteinExistence type="predicted"/>
<accession>W7LKQ4</accession>
<sequence>MIFDVCLPTNLTCVSYFYFSVSLVGSQAIMRLLNTKTLQLESSEEGSEKYAILSHTWGTDEVLFGDIQDPTRMEEIRKKNGAGYRKIVQSCEKALSRGLDYLWIDTCCIDKSSSAELSEAINSMFRWYNKADICYVYLTDVFLHAVGIGLTSGLKQSRWFTRGWTLQELLAPDEVEFFDHNWTPLGDRHTLASTIKEITDIDESFLVRPEGKKDRKISVKLQRENVATRMSWMAHRETTRVEDIAYSLLGIFGINMLILYGEGSRAFLRLQEEVLKKSQDQSILVWRWPLSRKPEENAHRMHFLADSPANFNLRTYAGQEDSGLFGVRLTDQGLVLRVWKCPCKLTRWNHDKTELNEANDRWLAVLDCSLSPDTLSRPAIILSESPYAEGAFRRDPTSVIMVIEHDQNKSGYLDTGGDRNAIYSIEYKPEFKTETILLESDSIEPDARLRGSFPFKVNMTLKDRELKQRAAYTGSQRYIVAGKLAHKPTQNPIYGVLFLGADDADTELVVWWGLIEEGTAMYDVHNRHNGPRVWSNSVPVCFAQSWKNLTGSETWDAKLAESLAVDMLCEEFPLPWKGTERPSVVEVEDGLNLQNALNEQKPMATETVIELFTQCAQPVIECIGWGMRLKASMRKMEFLGRLCCELAIEEKNPNVENDAGNYA</sequence>
<dbReference type="eggNOG" id="ENOG502SJRE">
    <property type="taxonomic scope" value="Eukaryota"/>
</dbReference>
<gene>
    <name evidence="3" type="ORF">FVEG_02087</name>
</gene>
<dbReference type="PANTHER" id="PTHR10622:SF10">
    <property type="entry name" value="HET DOMAIN-CONTAINING PROTEIN"/>
    <property type="match status" value="1"/>
</dbReference>
<evidence type="ECO:0000313" key="4">
    <source>
        <dbReference type="Proteomes" id="UP000009096"/>
    </source>
</evidence>
<dbReference type="Pfam" id="PF06985">
    <property type="entry name" value="HET"/>
    <property type="match status" value="1"/>
</dbReference>
<dbReference type="RefSeq" id="XP_018745287.1">
    <property type="nucleotide sequence ID" value="XM_018889199.1"/>
</dbReference>
<dbReference type="EMBL" id="DS022243">
    <property type="protein sequence ID" value="EWG39096.1"/>
    <property type="molecule type" value="Genomic_DNA"/>
</dbReference>
<evidence type="ECO:0000313" key="3">
    <source>
        <dbReference type="EMBL" id="EWG39096.1"/>
    </source>
</evidence>
<organism evidence="3 4">
    <name type="scientific">Gibberella moniliformis (strain M3125 / FGSC 7600)</name>
    <name type="common">Maize ear and stalk rot fungus</name>
    <name type="synonym">Fusarium verticillioides</name>
    <dbReference type="NCBI Taxonomy" id="334819"/>
    <lineage>
        <taxon>Eukaryota</taxon>
        <taxon>Fungi</taxon>
        <taxon>Dikarya</taxon>
        <taxon>Ascomycota</taxon>
        <taxon>Pezizomycotina</taxon>
        <taxon>Sordariomycetes</taxon>
        <taxon>Hypocreomycetidae</taxon>
        <taxon>Hypocreales</taxon>
        <taxon>Nectriaceae</taxon>
        <taxon>Fusarium</taxon>
        <taxon>Fusarium fujikuroi species complex</taxon>
    </lineage>
</organism>
<dbReference type="STRING" id="334819.W7LKQ4"/>
<dbReference type="KEGG" id="fvr:FVEG_02087"/>
<dbReference type="OrthoDB" id="674604at2759"/>
<dbReference type="Pfam" id="PF26640">
    <property type="entry name" value="DUF8212"/>
    <property type="match status" value="1"/>
</dbReference>
<protein>
    <submittedName>
        <fullName evidence="3">Uncharacterized protein</fullName>
    </submittedName>
</protein>
<reference evidence="3 4" key="1">
    <citation type="journal article" date="2010" name="Nature">
        <title>Comparative genomics reveals mobile pathogenicity chromosomes in Fusarium.</title>
        <authorList>
            <person name="Ma L.J."/>
            <person name="van der Does H.C."/>
            <person name="Borkovich K.A."/>
            <person name="Coleman J.J."/>
            <person name="Daboussi M.J."/>
            <person name="Di Pietro A."/>
            <person name="Dufresne M."/>
            <person name="Freitag M."/>
            <person name="Grabherr M."/>
            <person name="Henrissat B."/>
            <person name="Houterman P.M."/>
            <person name="Kang S."/>
            <person name="Shim W.B."/>
            <person name="Woloshuk C."/>
            <person name="Xie X."/>
            <person name="Xu J.R."/>
            <person name="Antoniw J."/>
            <person name="Baker S.E."/>
            <person name="Bluhm B.H."/>
            <person name="Breakspear A."/>
            <person name="Brown D.W."/>
            <person name="Butchko R.A."/>
            <person name="Chapman S."/>
            <person name="Coulson R."/>
            <person name="Coutinho P.M."/>
            <person name="Danchin E.G."/>
            <person name="Diener A."/>
            <person name="Gale L.R."/>
            <person name="Gardiner D.M."/>
            <person name="Goff S."/>
            <person name="Hammond-Kosack K.E."/>
            <person name="Hilburn K."/>
            <person name="Hua-Van A."/>
            <person name="Jonkers W."/>
            <person name="Kazan K."/>
            <person name="Kodira C.D."/>
            <person name="Koehrsen M."/>
            <person name="Kumar L."/>
            <person name="Lee Y.H."/>
            <person name="Li L."/>
            <person name="Manners J.M."/>
            <person name="Miranda-Saavedra D."/>
            <person name="Mukherjee M."/>
            <person name="Park G."/>
            <person name="Park J."/>
            <person name="Park S.Y."/>
            <person name="Proctor R.H."/>
            <person name="Regev A."/>
            <person name="Ruiz-Roldan M.C."/>
            <person name="Sain D."/>
            <person name="Sakthikumar S."/>
            <person name="Sykes S."/>
            <person name="Schwartz D.C."/>
            <person name="Turgeon B.G."/>
            <person name="Wapinski I."/>
            <person name="Yoder O."/>
            <person name="Young S."/>
            <person name="Zeng Q."/>
            <person name="Zhou S."/>
            <person name="Galagan J."/>
            <person name="Cuomo C.A."/>
            <person name="Kistler H.C."/>
            <person name="Rep M."/>
        </authorList>
    </citation>
    <scope>NUCLEOTIDE SEQUENCE [LARGE SCALE GENOMIC DNA]</scope>
    <source>
        <strain evidence="4">M3125 / FGSC 7600</strain>
    </source>
</reference>
<dbReference type="InterPro" id="IPR058525">
    <property type="entry name" value="DUF8212"/>
</dbReference>
<name>W7LKQ4_GIBM7</name>
<evidence type="ECO:0000259" key="1">
    <source>
        <dbReference type="Pfam" id="PF06985"/>
    </source>
</evidence>
<dbReference type="EMBL" id="CM000583">
    <property type="protein sequence ID" value="EWG39096.1"/>
    <property type="molecule type" value="Genomic_DNA"/>
</dbReference>
<feature type="domain" description="DUF8212" evidence="2">
    <location>
        <begin position="265"/>
        <end position="295"/>
    </location>
</feature>
<dbReference type="InterPro" id="IPR010730">
    <property type="entry name" value="HET"/>
</dbReference>
<dbReference type="AlphaFoldDB" id="W7LKQ4"/>
<dbReference type="GeneID" id="30060325"/>
<dbReference type="VEuPathDB" id="FungiDB:FVEG_02087"/>
<dbReference type="PANTHER" id="PTHR10622">
    <property type="entry name" value="HET DOMAIN-CONTAINING PROTEIN"/>
    <property type="match status" value="1"/>
</dbReference>